<dbReference type="EMBL" id="VOBR01000002">
    <property type="protein sequence ID" value="TWP53876.1"/>
    <property type="molecule type" value="Genomic_DNA"/>
</dbReference>
<evidence type="ECO:0000313" key="3">
    <source>
        <dbReference type="Proteomes" id="UP000316639"/>
    </source>
</evidence>
<keyword evidence="3" id="KW-1185">Reference proteome</keyword>
<evidence type="ECO:0000313" key="2">
    <source>
        <dbReference type="EMBL" id="TWP53876.1"/>
    </source>
</evidence>
<gene>
    <name evidence="2" type="ORF">FKR81_03730</name>
</gene>
<dbReference type="Proteomes" id="UP000316639">
    <property type="component" value="Unassembled WGS sequence"/>
</dbReference>
<dbReference type="OrthoDB" id="3285909at2"/>
<dbReference type="InterPro" id="IPR053168">
    <property type="entry name" value="Glutamic_endopeptidase"/>
</dbReference>
<protein>
    <submittedName>
        <fullName evidence="2">DUF239 domain-containing protein</fullName>
    </submittedName>
</protein>
<accession>A0A563F1K8</accession>
<evidence type="ECO:0000259" key="1">
    <source>
        <dbReference type="PROSITE" id="PS52045"/>
    </source>
</evidence>
<feature type="domain" description="Neprosin PEP catalytic" evidence="1">
    <location>
        <begin position="84"/>
        <end position="312"/>
    </location>
</feature>
<comment type="caution">
    <text evidence="2">The sequence shown here is derived from an EMBL/GenBank/DDBJ whole genome shotgun (WGS) entry which is preliminary data.</text>
</comment>
<sequence length="312" mass="32359">MCCTTAVWSAEARPSRAIPMPALLALQRRSSPVSATGATVRHMRKTLLAMAFTAVTALVTATTPATASADANGLYGPKGNPSHALASAQGVSALTYLYGGAYQFAVADGSNMFMTVSRPALASGDFHTLGEMAASSADSMNYVEVGWTVDRGLFGDLEPHLFVFHWVNGQPTCYNGCGFVPFANPGMVKAGMTLRPGNSTPQFTIQHFQGNWWVGYNGVFFGYYPDSLWGGAFTKVGLAQWFGEVAANSATPCTDMGNGQFASSPSSSAAVAIGFIGGPAASINLNTTTNPSLYSAAVTGSNSVHFGGPGAC</sequence>
<organism evidence="2 3">
    <name type="scientific">Lentzea tibetensis</name>
    <dbReference type="NCBI Taxonomy" id="2591470"/>
    <lineage>
        <taxon>Bacteria</taxon>
        <taxon>Bacillati</taxon>
        <taxon>Actinomycetota</taxon>
        <taxon>Actinomycetes</taxon>
        <taxon>Pseudonocardiales</taxon>
        <taxon>Pseudonocardiaceae</taxon>
        <taxon>Lentzea</taxon>
    </lineage>
</organism>
<proteinExistence type="predicted"/>
<dbReference type="PANTHER" id="PTHR31589:SF110">
    <property type="entry name" value="PROTEIN, PUTATIVE (DUF239)-RELATED"/>
    <property type="match status" value="1"/>
</dbReference>
<dbReference type="PANTHER" id="PTHR31589">
    <property type="entry name" value="PROTEIN, PUTATIVE (DUF239)-RELATED-RELATED"/>
    <property type="match status" value="1"/>
</dbReference>
<dbReference type="PROSITE" id="PS52045">
    <property type="entry name" value="NEPROSIN_PEP_CD"/>
    <property type="match status" value="1"/>
</dbReference>
<dbReference type="Pfam" id="PF03080">
    <property type="entry name" value="Neprosin"/>
    <property type="match status" value="1"/>
</dbReference>
<name>A0A563F1K8_9PSEU</name>
<reference evidence="2 3" key="1">
    <citation type="submission" date="2019-07" db="EMBL/GenBank/DDBJ databases">
        <title>Lentzea xizangensis sp. nov., isolated from Qinghai-Tibetan Plateau Soils.</title>
        <authorList>
            <person name="Huang J."/>
        </authorList>
    </citation>
    <scope>NUCLEOTIDE SEQUENCE [LARGE SCALE GENOMIC DNA]</scope>
    <source>
        <strain evidence="2 3">FXJ1.1311</strain>
    </source>
</reference>
<dbReference type="InterPro" id="IPR004314">
    <property type="entry name" value="Neprosin"/>
</dbReference>
<dbReference type="AlphaFoldDB" id="A0A563F1K8"/>